<accession>A0A2W2FAU0</accession>
<feature type="compositionally biased region" description="Basic residues" evidence="5">
    <location>
        <begin position="34"/>
        <end position="46"/>
    </location>
</feature>
<dbReference type="RefSeq" id="WP_111214081.1">
    <property type="nucleotide sequence ID" value="NZ_POTY01000067.1"/>
</dbReference>
<organism evidence="7 8">
    <name type="scientific">Micromonospora craterilacus</name>
    <dbReference type="NCBI Taxonomy" id="1655439"/>
    <lineage>
        <taxon>Bacteria</taxon>
        <taxon>Bacillati</taxon>
        <taxon>Actinomycetota</taxon>
        <taxon>Actinomycetes</taxon>
        <taxon>Micromonosporales</taxon>
        <taxon>Micromonosporaceae</taxon>
        <taxon>Micromonospora</taxon>
    </lineage>
</organism>
<evidence type="ECO:0000256" key="5">
    <source>
        <dbReference type="SAM" id="MobiDB-lite"/>
    </source>
</evidence>
<dbReference type="InterPro" id="IPR009057">
    <property type="entry name" value="Homeodomain-like_sf"/>
</dbReference>
<dbReference type="GO" id="GO:0045892">
    <property type="term" value="P:negative regulation of DNA-templated transcription"/>
    <property type="evidence" value="ECO:0007669"/>
    <property type="project" value="InterPro"/>
</dbReference>
<dbReference type="GO" id="GO:0000976">
    <property type="term" value="F:transcription cis-regulatory region binding"/>
    <property type="evidence" value="ECO:0007669"/>
    <property type="project" value="TreeGrafter"/>
</dbReference>
<dbReference type="Proteomes" id="UP000248924">
    <property type="component" value="Unassembled WGS sequence"/>
</dbReference>
<dbReference type="GO" id="GO:0003700">
    <property type="term" value="F:DNA-binding transcription factor activity"/>
    <property type="evidence" value="ECO:0007669"/>
    <property type="project" value="TreeGrafter"/>
</dbReference>
<dbReference type="PANTHER" id="PTHR30055:SF234">
    <property type="entry name" value="HTH-TYPE TRANSCRIPTIONAL REGULATOR BETI"/>
    <property type="match status" value="1"/>
</dbReference>
<dbReference type="InterPro" id="IPR004111">
    <property type="entry name" value="Repressor_TetR_C"/>
</dbReference>
<keyword evidence="1" id="KW-0805">Transcription regulation</keyword>
<dbReference type="SUPFAM" id="SSF46689">
    <property type="entry name" value="Homeodomain-like"/>
    <property type="match status" value="1"/>
</dbReference>
<protein>
    <submittedName>
        <fullName evidence="7">TetR/AcrR family transcriptional regulator</fullName>
    </submittedName>
</protein>
<sequence length="281" mass="30724">MAGPGCVECGTGLPPHSGRGRPRRYCSRSCQARAYRRRRDRGRTAPHRGPAGTPGANSAATTRNELVRVAVGLADAAGLDAVSVRAVASRAGLTPDRVYRWVRNRNDLLAAMAEQVLGARQAPDDVRRTPRERLERLAHREWSLYRRHPWLLAVLARTRPPTGPAVLAMVGDTVGVLIAAGYDPPDALAGYLALSGYVQGMALLHTAEHAERAAGDTSWESWWSQTFARLERTGGTRGRPWLTAARPTSDEEVDRELARWFEFGLTRLLDGLTPGHGGARR</sequence>
<feature type="region of interest" description="Disordered" evidence="5">
    <location>
        <begin position="1"/>
        <end position="61"/>
    </location>
</feature>
<evidence type="ECO:0000256" key="4">
    <source>
        <dbReference type="PROSITE-ProRule" id="PRU00335"/>
    </source>
</evidence>
<dbReference type="EMBL" id="POTY01000067">
    <property type="protein sequence ID" value="PZG18697.1"/>
    <property type="molecule type" value="Genomic_DNA"/>
</dbReference>
<dbReference type="InterPro" id="IPR036271">
    <property type="entry name" value="Tet_transcr_reg_TetR-rel_C_sf"/>
</dbReference>
<keyword evidence="8" id="KW-1185">Reference proteome</keyword>
<proteinExistence type="predicted"/>
<keyword evidence="3" id="KW-0804">Transcription</keyword>
<evidence type="ECO:0000256" key="1">
    <source>
        <dbReference type="ARBA" id="ARBA00023015"/>
    </source>
</evidence>
<dbReference type="Pfam" id="PF02909">
    <property type="entry name" value="TetR_C_1"/>
    <property type="match status" value="1"/>
</dbReference>
<name>A0A2W2FAU0_9ACTN</name>
<dbReference type="InterPro" id="IPR050109">
    <property type="entry name" value="HTH-type_TetR-like_transc_reg"/>
</dbReference>
<evidence type="ECO:0000313" key="8">
    <source>
        <dbReference type="Proteomes" id="UP000248924"/>
    </source>
</evidence>
<keyword evidence="2 4" id="KW-0238">DNA-binding</keyword>
<evidence type="ECO:0000313" key="7">
    <source>
        <dbReference type="EMBL" id="PZG18697.1"/>
    </source>
</evidence>
<dbReference type="OrthoDB" id="4540879at2"/>
<dbReference type="InterPro" id="IPR001647">
    <property type="entry name" value="HTH_TetR"/>
</dbReference>
<reference evidence="7 8" key="1">
    <citation type="submission" date="2018-01" db="EMBL/GenBank/DDBJ databases">
        <title>Draft genome sequence of Jishengella sp. NA12.</title>
        <authorList>
            <person name="Sahin N."/>
            <person name="Ay H."/>
            <person name="Saygin H."/>
        </authorList>
    </citation>
    <scope>NUCLEOTIDE SEQUENCE [LARGE SCALE GENOMIC DNA]</scope>
    <source>
        <strain evidence="7 8">NA12</strain>
    </source>
</reference>
<dbReference type="AlphaFoldDB" id="A0A2W2FAU0"/>
<evidence type="ECO:0000256" key="3">
    <source>
        <dbReference type="ARBA" id="ARBA00023163"/>
    </source>
</evidence>
<dbReference type="PROSITE" id="PS50977">
    <property type="entry name" value="HTH_TETR_2"/>
    <property type="match status" value="1"/>
</dbReference>
<gene>
    <name evidence="7" type="ORF">C1I95_13050</name>
</gene>
<dbReference type="SUPFAM" id="SSF48498">
    <property type="entry name" value="Tetracyclin repressor-like, C-terminal domain"/>
    <property type="match status" value="1"/>
</dbReference>
<dbReference type="PANTHER" id="PTHR30055">
    <property type="entry name" value="HTH-TYPE TRANSCRIPTIONAL REGULATOR RUTR"/>
    <property type="match status" value="1"/>
</dbReference>
<evidence type="ECO:0000256" key="2">
    <source>
        <dbReference type="ARBA" id="ARBA00023125"/>
    </source>
</evidence>
<feature type="DNA-binding region" description="H-T-H motif" evidence="4">
    <location>
        <begin position="83"/>
        <end position="102"/>
    </location>
</feature>
<dbReference type="Gene3D" id="1.10.10.60">
    <property type="entry name" value="Homeodomain-like"/>
    <property type="match status" value="1"/>
</dbReference>
<dbReference type="Gene3D" id="1.10.357.10">
    <property type="entry name" value="Tetracycline Repressor, domain 2"/>
    <property type="match status" value="1"/>
</dbReference>
<feature type="domain" description="HTH tetR-type" evidence="6">
    <location>
        <begin position="60"/>
        <end position="120"/>
    </location>
</feature>
<comment type="caution">
    <text evidence="7">The sequence shown here is derived from an EMBL/GenBank/DDBJ whole genome shotgun (WGS) entry which is preliminary data.</text>
</comment>
<evidence type="ECO:0000259" key="6">
    <source>
        <dbReference type="PROSITE" id="PS50977"/>
    </source>
</evidence>